<evidence type="ECO:0000313" key="2">
    <source>
        <dbReference type="Proteomes" id="UP000190675"/>
    </source>
</evidence>
<accession>A0A1M5T913</accession>
<dbReference type="RefSeq" id="WP_079570789.1">
    <property type="nucleotide sequence ID" value="NZ_LT670818.1"/>
</dbReference>
<reference evidence="1 2" key="1">
    <citation type="submission" date="2016-11" db="EMBL/GenBank/DDBJ databases">
        <authorList>
            <person name="Jaros S."/>
            <person name="Januszkiewicz K."/>
            <person name="Wedrychowicz H."/>
        </authorList>
    </citation>
    <scope>NUCLEOTIDE SEQUENCE [LARGE SCALE GENOMIC DNA]</scope>
    <source>
        <strain evidence="1 2">GAS242</strain>
    </source>
</reference>
<protein>
    <submittedName>
        <fullName evidence="1">Uncharacterized protein</fullName>
    </submittedName>
</protein>
<sequence>MQHVLADHLRWAARYITQGDYSKAMLELKRATRLANKLKRRDMTSLIFRAMNVIRPKLKVQS</sequence>
<organism evidence="1 2">
    <name type="scientific">Bradyrhizobium erythrophlei</name>
    <dbReference type="NCBI Taxonomy" id="1437360"/>
    <lineage>
        <taxon>Bacteria</taxon>
        <taxon>Pseudomonadati</taxon>
        <taxon>Pseudomonadota</taxon>
        <taxon>Alphaproteobacteria</taxon>
        <taxon>Hyphomicrobiales</taxon>
        <taxon>Nitrobacteraceae</taxon>
        <taxon>Bradyrhizobium</taxon>
    </lineage>
</organism>
<dbReference type="AlphaFoldDB" id="A0A1M5T913"/>
<dbReference type="EMBL" id="LT670818">
    <property type="protein sequence ID" value="SHH47265.1"/>
    <property type="molecule type" value="Genomic_DNA"/>
</dbReference>
<evidence type="ECO:0000313" key="1">
    <source>
        <dbReference type="EMBL" id="SHH47265.1"/>
    </source>
</evidence>
<proteinExistence type="predicted"/>
<dbReference type="Proteomes" id="UP000190675">
    <property type="component" value="Chromosome I"/>
</dbReference>
<gene>
    <name evidence="1" type="ORF">SAMN05444169_7625</name>
</gene>
<name>A0A1M5T913_9BRAD</name>